<dbReference type="SFLD" id="SFLDS00029">
    <property type="entry name" value="Radical_SAM"/>
    <property type="match status" value="1"/>
</dbReference>
<dbReference type="PROSITE" id="PS51918">
    <property type="entry name" value="RADICAL_SAM"/>
    <property type="match status" value="1"/>
</dbReference>
<keyword evidence="2" id="KW-0479">Metal-binding</keyword>
<protein>
    <submittedName>
        <fullName evidence="6">Radical SAM domain protein</fullName>
    </submittedName>
</protein>
<dbReference type="EMBL" id="ACLA01000033">
    <property type="protein sequence ID" value="EEQ47640.1"/>
    <property type="molecule type" value="Genomic_DNA"/>
</dbReference>
<evidence type="ECO:0000313" key="6">
    <source>
        <dbReference type="EMBL" id="EEQ47640.1"/>
    </source>
</evidence>
<dbReference type="InterPro" id="IPR058240">
    <property type="entry name" value="rSAM_sf"/>
</dbReference>
<keyword evidence="1" id="KW-0949">S-adenosyl-L-methionine</keyword>
<gene>
    <name evidence="6" type="ORF">HMPREF0908_1942</name>
</gene>
<dbReference type="RefSeq" id="WP_006691069.1">
    <property type="nucleotide sequence ID" value="NZ_GG694008.1"/>
</dbReference>
<dbReference type="HOGENOM" id="CLU_009273_1_0_9"/>
<evidence type="ECO:0000256" key="4">
    <source>
        <dbReference type="ARBA" id="ARBA00023014"/>
    </source>
</evidence>
<keyword evidence="4" id="KW-0411">Iron-sulfur</keyword>
<evidence type="ECO:0000256" key="1">
    <source>
        <dbReference type="ARBA" id="ARBA00022691"/>
    </source>
</evidence>
<dbReference type="Gene3D" id="3.20.20.70">
    <property type="entry name" value="Aldolase class I"/>
    <property type="match status" value="1"/>
</dbReference>
<dbReference type="InterPro" id="IPR023885">
    <property type="entry name" value="4Fe4S-binding_SPASM_dom"/>
</dbReference>
<comment type="caution">
    <text evidence="6">The sequence shown here is derived from an EMBL/GenBank/DDBJ whole genome shotgun (WGS) entry which is preliminary data.</text>
</comment>
<dbReference type="GO" id="GO:0051536">
    <property type="term" value="F:iron-sulfur cluster binding"/>
    <property type="evidence" value="ECO:0007669"/>
    <property type="project" value="UniProtKB-KW"/>
</dbReference>
<dbReference type="SFLD" id="SFLDG01386">
    <property type="entry name" value="main_SPASM_domain-containing"/>
    <property type="match status" value="1"/>
</dbReference>
<proteinExistence type="predicted"/>
<evidence type="ECO:0000313" key="7">
    <source>
        <dbReference type="Proteomes" id="UP000005309"/>
    </source>
</evidence>
<organism evidence="6 7">
    <name type="scientific">Selenomonas flueggei ATCC 43531</name>
    <dbReference type="NCBI Taxonomy" id="638302"/>
    <lineage>
        <taxon>Bacteria</taxon>
        <taxon>Bacillati</taxon>
        <taxon>Bacillota</taxon>
        <taxon>Negativicutes</taxon>
        <taxon>Selenomonadales</taxon>
        <taxon>Selenomonadaceae</taxon>
        <taxon>Selenomonas</taxon>
    </lineage>
</organism>
<accession>C4V642</accession>
<evidence type="ECO:0000256" key="3">
    <source>
        <dbReference type="ARBA" id="ARBA00023004"/>
    </source>
</evidence>
<evidence type="ECO:0000256" key="2">
    <source>
        <dbReference type="ARBA" id="ARBA00022723"/>
    </source>
</evidence>
<sequence length="361" mass="41719">MGNPYSSLKIFHHKDALDALERHKHIAPFYIRLKPTNFCNHHCAYCTYGSGDTYQKTENRDSIEHRDMIPWDKLQEIIADMGAMGVKALTFSGGGEPLTYPHIREAVQQVKSHGIDLSLITNGQLLKGEIAEEFYTAKWVRISFDAPLASVYSSLRRIPKSSFQRVCENIRSFAQNKDKDCVLGVNFVISKANCDYVYEAAALLKELGADNVKFAAVVENQPHYHLDIKDKVIEQLHRAQEELSVPSGEHAFRIVNNYEYDWMDKNFTAQPFETCYTCRLVTVIAADQRVYLCHTRAYDSQAVVGDLQDQSFREMWFSEQTKKRLNALQPKRDCRNFCVYEERNLLIQSYFDTDMRHVNFI</sequence>
<dbReference type="Pfam" id="PF13186">
    <property type="entry name" value="SPASM"/>
    <property type="match status" value="1"/>
</dbReference>
<dbReference type="InterPro" id="IPR007197">
    <property type="entry name" value="rSAM"/>
</dbReference>
<keyword evidence="3" id="KW-0408">Iron</keyword>
<dbReference type="CDD" id="cd01335">
    <property type="entry name" value="Radical_SAM"/>
    <property type="match status" value="1"/>
</dbReference>
<dbReference type="InterPro" id="IPR013785">
    <property type="entry name" value="Aldolase_TIM"/>
</dbReference>
<dbReference type="PANTHER" id="PTHR11228:SF7">
    <property type="entry name" value="PQQA PEPTIDE CYCLASE"/>
    <property type="match status" value="1"/>
</dbReference>
<keyword evidence="7" id="KW-1185">Reference proteome</keyword>
<dbReference type="Proteomes" id="UP000005309">
    <property type="component" value="Unassembled WGS sequence"/>
</dbReference>
<name>C4V642_9FIRM</name>
<dbReference type="OrthoDB" id="9810775at2"/>
<dbReference type="GO" id="GO:0003824">
    <property type="term" value="F:catalytic activity"/>
    <property type="evidence" value="ECO:0007669"/>
    <property type="project" value="InterPro"/>
</dbReference>
<dbReference type="AlphaFoldDB" id="C4V642"/>
<dbReference type="GO" id="GO:0046872">
    <property type="term" value="F:metal ion binding"/>
    <property type="evidence" value="ECO:0007669"/>
    <property type="project" value="UniProtKB-KW"/>
</dbReference>
<dbReference type="CDD" id="cd21109">
    <property type="entry name" value="SPASM"/>
    <property type="match status" value="1"/>
</dbReference>
<dbReference type="Pfam" id="PF04055">
    <property type="entry name" value="Radical_SAM"/>
    <property type="match status" value="1"/>
</dbReference>
<feature type="domain" description="Radical SAM core" evidence="5">
    <location>
        <begin position="23"/>
        <end position="253"/>
    </location>
</feature>
<dbReference type="SUPFAM" id="SSF102114">
    <property type="entry name" value="Radical SAM enzymes"/>
    <property type="match status" value="1"/>
</dbReference>
<dbReference type="InterPro" id="IPR050377">
    <property type="entry name" value="Radical_SAM_PqqE_MftC-like"/>
</dbReference>
<dbReference type="PANTHER" id="PTHR11228">
    <property type="entry name" value="RADICAL SAM DOMAIN PROTEIN"/>
    <property type="match status" value="1"/>
</dbReference>
<dbReference type="eggNOG" id="COG0535">
    <property type="taxonomic scope" value="Bacteria"/>
</dbReference>
<evidence type="ECO:0000259" key="5">
    <source>
        <dbReference type="PROSITE" id="PS51918"/>
    </source>
</evidence>
<dbReference type="STRING" id="638302.HMPREF0908_1942"/>
<dbReference type="SFLD" id="SFLDG01067">
    <property type="entry name" value="SPASM/twitch_domain_containing"/>
    <property type="match status" value="1"/>
</dbReference>
<reference evidence="6 7" key="1">
    <citation type="submission" date="2009-04" db="EMBL/GenBank/DDBJ databases">
        <authorList>
            <person name="Qin X."/>
            <person name="Bachman B."/>
            <person name="Battles P."/>
            <person name="Bell A."/>
            <person name="Bess C."/>
            <person name="Bickham C."/>
            <person name="Chaboub L."/>
            <person name="Chen D."/>
            <person name="Coyle M."/>
            <person name="Deiros D.R."/>
            <person name="Dinh H."/>
            <person name="Forbes L."/>
            <person name="Fowler G."/>
            <person name="Francisco L."/>
            <person name="Fu Q."/>
            <person name="Gubbala S."/>
            <person name="Hale W."/>
            <person name="Han Y."/>
            <person name="Hemphill L."/>
            <person name="Highlander S.K."/>
            <person name="Hirani K."/>
            <person name="Hogues M."/>
            <person name="Jackson L."/>
            <person name="Jakkamsetti A."/>
            <person name="Javaid M."/>
            <person name="Jiang H."/>
            <person name="Korchina V."/>
            <person name="Kovar C."/>
            <person name="Lara F."/>
            <person name="Lee S."/>
            <person name="Mata R."/>
            <person name="Mathew T."/>
            <person name="Moen C."/>
            <person name="Morales K."/>
            <person name="Munidasa M."/>
            <person name="Nazareth L."/>
            <person name="Ngo R."/>
            <person name="Nguyen L."/>
            <person name="Okwuonu G."/>
            <person name="Ongeri F."/>
            <person name="Patil S."/>
            <person name="Petrosino J."/>
            <person name="Pham C."/>
            <person name="Pham P."/>
            <person name="Pu L.-L."/>
            <person name="Puazo M."/>
            <person name="Raj R."/>
            <person name="Reid J."/>
            <person name="Rouhana J."/>
            <person name="Saada N."/>
            <person name="Shang Y."/>
            <person name="Simmons D."/>
            <person name="Thornton R."/>
            <person name="Warren J."/>
            <person name="Weissenberger G."/>
            <person name="Zhang J."/>
            <person name="Zhang L."/>
            <person name="Zhou C."/>
            <person name="Zhu D."/>
            <person name="Muzny D."/>
            <person name="Worley K."/>
            <person name="Gibbs R."/>
        </authorList>
    </citation>
    <scope>NUCLEOTIDE SEQUENCE [LARGE SCALE GENOMIC DNA]</scope>
    <source>
        <strain evidence="6 7">ATCC 43531</strain>
    </source>
</reference>